<feature type="transmembrane region" description="Helical" evidence="1">
    <location>
        <begin position="33"/>
        <end position="54"/>
    </location>
</feature>
<accession>A0A419W2Y2</accession>
<evidence type="ECO:0000313" key="3">
    <source>
        <dbReference type="Proteomes" id="UP000283387"/>
    </source>
</evidence>
<dbReference type="EMBL" id="RAPN01000001">
    <property type="protein sequence ID" value="RKD89847.1"/>
    <property type="molecule type" value="Genomic_DNA"/>
</dbReference>
<keyword evidence="1" id="KW-1133">Transmembrane helix</keyword>
<organism evidence="2 3">
    <name type="scientific">Mangrovibacterium diazotrophicum</name>
    <dbReference type="NCBI Taxonomy" id="1261403"/>
    <lineage>
        <taxon>Bacteria</taxon>
        <taxon>Pseudomonadati</taxon>
        <taxon>Bacteroidota</taxon>
        <taxon>Bacteroidia</taxon>
        <taxon>Marinilabiliales</taxon>
        <taxon>Prolixibacteraceae</taxon>
        <taxon>Mangrovibacterium</taxon>
    </lineage>
</organism>
<feature type="transmembrane region" description="Helical" evidence="1">
    <location>
        <begin position="7"/>
        <end position="27"/>
    </location>
</feature>
<proteinExistence type="predicted"/>
<evidence type="ECO:0000256" key="1">
    <source>
        <dbReference type="SAM" id="Phobius"/>
    </source>
</evidence>
<name>A0A419W2Y2_9BACT</name>
<reference evidence="2 3" key="1">
    <citation type="submission" date="2018-09" db="EMBL/GenBank/DDBJ databases">
        <title>Genomic Encyclopedia of Archaeal and Bacterial Type Strains, Phase II (KMG-II): from individual species to whole genera.</title>
        <authorList>
            <person name="Goeker M."/>
        </authorList>
    </citation>
    <scope>NUCLEOTIDE SEQUENCE [LARGE SCALE GENOMIC DNA]</scope>
    <source>
        <strain evidence="2 3">DSM 27148</strain>
    </source>
</reference>
<dbReference type="Proteomes" id="UP000283387">
    <property type="component" value="Unassembled WGS sequence"/>
</dbReference>
<gene>
    <name evidence="2" type="ORF">BC643_0180</name>
</gene>
<dbReference type="RefSeq" id="WP_120271295.1">
    <property type="nucleotide sequence ID" value="NZ_RAPN01000001.1"/>
</dbReference>
<dbReference type="OrthoDB" id="9976996at2"/>
<keyword evidence="3" id="KW-1185">Reference proteome</keyword>
<evidence type="ECO:0000313" key="2">
    <source>
        <dbReference type="EMBL" id="RKD89847.1"/>
    </source>
</evidence>
<sequence>MTKKEKPLLRVWDVVAVLLVILGFGILHNKSRVLEIAGSVCIGIGTLYFLVLLIRSNKKAGDSE</sequence>
<keyword evidence="1" id="KW-0472">Membrane</keyword>
<dbReference type="AlphaFoldDB" id="A0A419W2Y2"/>
<comment type="caution">
    <text evidence="2">The sequence shown here is derived from an EMBL/GenBank/DDBJ whole genome shotgun (WGS) entry which is preliminary data.</text>
</comment>
<keyword evidence="1" id="KW-0812">Transmembrane</keyword>
<protein>
    <submittedName>
        <fullName evidence="2">Uncharacterized protein</fullName>
    </submittedName>
</protein>